<organism evidence="5">
    <name type="scientific">uncultured Caudovirales phage</name>
    <dbReference type="NCBI Taxonomy" id="2100421"/>
    <lineage>
        <taxon>Viruses</taxon>
        <taxon>Duplodnaviria</taxon>
        <taxon>Heunggongvirae</taxon>
        <taxon>Uroviricota</taxon>
        <taxon>Caudoviricetes</taxon>
        <taxon>Peduoviridae</taxon>
        <taxon>Maltschvirus</taxon>
        <taxon>Maltschvirus maltsch</taxon>
    </lineage>
</organism>
<accession>A0A6J7XMX6</accession>
<proteinExistence type="predicted"/>
<evidence type="ECO:0000313" key="3">
    <source>
        <dbReference type="EMBL" id="CAB4198695.1"/>
    </source>
</evidence>
<dbReference type="EMBL" id="LR796861">
    <property type="protein sequence ID" value="CAB4170828.1"/>
    <property type="molecule type" value="Genomic_DNA"/>
</dbReference>
<name>A0A6J7XMX6_9CAUD</name>
<evidence type="ECO:0000313" key="5">
    <source>
        <dbReference type="EMBL" id="CAB5238684.1"/>
    </source>
</evidence>
<evidence type="ECO:0000313" key="2">
    <source>
        <dbReference type="EMBL" id="CAB4182043.1"/>
    </source>
</evidence>
<dbReference type="EMBL" id="LR797375">
    <property type="protein sequence ID" value="CAB4211571.1"/>
    <property type="molecule type" value="Genomic_DNA"/>
</dbReference>
<sequence length="171" mass="17414">MANTVVLKRSAVTGRNPTTGDLALGELALNTYDGNLFFKKDSGTASIVTVATYDGTQTLTNKTLTSPQINTSTTLLSRGEMRFADADSSNYVGFKSPETVAANVIWTLPASDGSLNQVIKTDGAGNLSWGSASGGGGGTLVVNTRAGLTSINISGGSFTVGARSGNVSVSI</sequence>
<dbReference type="EMBL" id="LR797272">
    <property type="protein sequence ID" value="CAB4198695.1"/>
    <property type="molecule type" value="Genomic_DNA"/>
</dbReference>
<evidence type="ECO:0000313" key="1">
    <source>
        <dbReference type="EMBL" id="CAB4170828.1"/>
    </source>
</evidence>
<reference evidence="5" key="1">
    <citation type="submission" date="2020-05" db="EMBL/GenBank/DDBJ databases">
        <authorList>
            <person name="Chiriac C."/>
            <person name="Salcher M."/>
            <person name="Ghai R."/>
            <person name="Kavagutti S V."/>
        </authorList>
    </citation>
    <scope>NUCLEOTIDE SEQUENCE</scope>
</reference>
<protein>
    <recommendedName>
        <fullName evidence="6">Major tropism determinant N-terminal domain-containing protein</fullName>
    </recommendedName>
</protein>
<dbReference type="EMBL" id="LR798454">
    <property type="protein sequence ID" value="CAB5238684.1"/>
    <property type="molecule type" value="Genomic_DNA"/>
</dbReference>
<evidence type="ECO:0000313" key="4">
    <source>
        <dbReference type="EMBL" id="CAB4211571.1"/>
    </source>
</evidence>
<gene>
    <name evidence="2" type="ORF">UFOVP1066_120</name>
    <name evidence="3" type="ORF">UFOVP1315_217</name>
    <name evidence="4" type="ORF">UFOVP1421_178</name>
    <name evidence="5" type="ORF">UFOVP1525_188</name>
    <name evidence="1" type="ORF">UFOVP909_151</name>
</gene>
<evidence type="ECO:0008006" key="6">
    <source>
        <dbReference type="Google" id="ProtNLM"/>
    </source>
</evidence>
<dbReference type="EMBL" id="LR797019">
    <property type="protein sequence ID" value="CAB4182043.1"/>
    <property type="molecule type" value="Genomic_DNA"/>
</dbReference>